<organism evidence="13">
    <name type="scientific">Anthurium amnicola</name>
    <dbReference type="NCBI Taxonomy" id="1678845"/>
    <lineage>
        <taxon>Eukaryota</taxon>
        <taxon>Viridiplantae</taxon>
        <taxon>Streptophyta</taxon>
        <taxon>Embryophyta</taxon>
        <taxon>Tracheophyta</taxon>
        <taxon>Spermatophyta</taxon>
        <taxon>Magnoliopsida</taxon>
        <taxon>Liliopsida</taxon>
        <taxon>Araceae</taxon>
        <taxon>Pothoideae</taxon>
        <taxon>Potheae</taxon>
        <taxon>Anthurium</taxon>
    </lineage>
</organism>
<evidence type="ECO:0000256" key="9">
    <source>
        <dbReference type="PROSITE-ProRule" id="PRU10141"/>
    </source>
</evidence>
<feature type="domain" description="Protein kinase" evidence="12">
    <location>
        <begin position="264"/>
        <end position="538"/>
    </location>
</feature>
<keyword evidence="2" id="KW-0723">Serine/threonine-protein kinase</keyword>
<accession>A0A1D1YAV2</accession>
<evidence type="ECO:0000256" key="3">
    <source>
        <dbReference type="ARBA" id="ARBA00022679"/>
    </source>
</evidence>
<sequence>MEVTWSMAASFVGLLLLTLLCPSWAGELPALTHLKDCGSHQVTCVELSEGCCFFVDQRAVAHDLFCGMLDSHVASGCLVQGSSTWEQWRRIRERHCRANSSSFSTADAVCIYLSEDLHRGARSKFLLQKSAQAPIFSGFSRKLLMQGVEHHKILALAPEKMVLASSGMLLLSCALLCPCFYAKKKAGSKHPIQGKEPNLMDSISSVDTSSTSERMPGTLLRVPASPLRVPPSPSRFSLSPQLSLSRIGSVHLSASQIARATQNFSPSHKIGEGGFGTVYKAILPEGQTVAVKRARKELVAALQTEFSNEVELLAKIEHRNLVKLLGYIDKGNERIIITEYVPNGTLREHLDGQHGRILNFNQRLEIAIDVAHALTYLHLYAEKTIIHRDVKSSNILLTESLRAKVADFGFARIGPADADQTHISTKVKGTAGYLDPEYLKTYQLTPKSDVFSFGILLIEILSGRRPVDLKKAPDERIAVKWAFKKYNRGNVKDLMDPLLEEEVDMEVLKKIFALAFRCAASTRADRPAMKEVVEQLWEIRKDYVRSLRQGSGSL</sequence>
<dbReference type="InterPro" id="IPR000719">
    <property type="entry name" value="Prot_kinase_dom"/>
</dbReference>
<keyword evidence="5 13" id="KW-0418">Kinase</keyword>
<dbReference type="InterPro" id="IPR001245">
    <property type="entry name" value="Ser-Thr/Tyr_kinase_cat_dom"/>
</dbReference>
<keyword evidence="11" id="KW-0732">Signal</keyword>
<evidence type="ECO:0000256" key="5">
    <source>
        <dbReference type="ARBA" id="ARBA00022777"/>
    </source>
</evidence>
<evidence type="ECO:0000256" key="2">
    <source>
        <dbReference type="ARBA" id="ARBA00022527"/>
    </source>
</evidence>
<dbReference type="PANTHER" id="PTHR46008">
    <property type="entry name" value="LEAF RUST 10 DISEASE-RESISTANCE LOCUS RECEPTOR-LIKE PROTEIN KINASE-LIKE 1.4"/>
    <property type="match status" value="1"/>
</dbReference>
<dbReference type="CDD" id="cd14066">
    <property type="entry name" value="STKc_IRAK"/>
    <property type="match status" value="1"/>
</dbReference>
<keyword evidence="4 9" id="KW-0547">Nucleotide-binding</keyword>
<evidence type="ECO:0000256" key="10">
    <source>
        <dbReference type="SAM" id="MobiDB-lite"/>
    </source>
</evidence>
<dbReference type="FunFam" id="1.10.510.10:FF:000300">
    <property type="entry name" value="Calmodulin-binding receptor-like cytoplasmic kinase 3"/>
    <property type="match status" value="1"/>
</dbReference>
<evidence type="ECO:0000259" key="12">
    <source>
        <dbReference type="PROSITE" id="PS50011"/>
    </source>
</evidence>
<evidence type="ECO:0000256" key="6">
    <source>
        <dbReference type="ARBA" id="ARBA00022840"/>
    </source>
</evidence>
<dbReference type="InterPro" id="IPR008271">
    <property type="entry name" value="Ser/Thr_kinase_AS"/>
</dbReference>
<dbReference type="PROSITE" id="PS00108">
    <property type="entry name" value="PROTEIN_KINASE_ST"/>
    <property type="match status" value="1"/>
</dbReference>
<dbReference type="InterPro" id="IPR017441">
    <property type="entry name" value="Protein_kinase_ATP_BS"/>
</dbReference>
<dbReference type="PROSITE" id="PS50011">
    <property type="entry name" value="PROTEIN_KINASE_DOM"/>
    <property type="match status" value="1"/>
</dbReference>
<dbReference type="PANTHER" id="PTHR46008:SF48">
    <property type="entry name" value="PROTEIN KINASE DOMAIN-CONTAINING PROTEIN"/>
    <property type="match status" value="1"/>
</dbReference>
<feature type="chain" id="PRO_5008900082" description="non-specific serine/threonine protein kinase" evidence="11">
    <location>
        <begin position="26"/>
        <end position="554"/>
    </location>
</feature>
<dbReference type="SUPFAM" id="SSF56112">
    <property type="entry name" value="Protein kinase-like (PK-like)"/>
    <property type="match status" value="1"/>
</dbReference>
<evidence type="ECO:0000313" key="13">
    <source>
        <dbReference type="EMBL" id="JAT51771.1"/>
    </source>
</evidence>
<evidence type="ECO:0000256" key="11">
    <source>
        <dbReference type="SAM" id="SignalP"/>
    </source>
</evidence>
<feature type="compositionally biased region" description="Low complexity" evidence="10">
    <location>
        <begin position="201"/>
        <end position="212"/>
    </location>
</feature>
<comment type="catalytic activity">
    <reaction evidence="7">
        <text>L-threonyl-[protein] + ATP = O-phospho-L-threonyl-[protein] + ADP + H(+)</text>
        <dbReference type="Rhea" id="RHEA:46608"/>
        <dbReference type="Rhea" id="RHEA-COMP:11060"/>
        <dbReference type="Rhea" id="RHEA-COMP:11605"/>
        <dbReference type="ChEBI" id="CHEBI:15378"/>
        <dbReference type="ChEBI" id="CHEBI:30013"/>
        <dbReference type="ChEBI" id="CHEBI:30616"/>
        <dbReference type="ChEBI" id="CHEBI:61977"/>
        <dbReference type="ChEBI" id="CHEBI:456216"/>
        <dbReference type="EC" id="2.7.11.1"/>
    </reaction>
</comment>
<feature type="binding site" evidence="9">
    <location>
        <position position="296"/>
    </location>
    <ligand>
        <name>ATP</name>
        <dbReference type="ChEBI" id="CHEBI:30616"/>
    </ligand>
</feature>
<proteinExistence type="predicted"/>
<keyword evidence="13" id="KW-0675">Receptor</keyword>
<dbReference type="GO" id="GO:0005524">
    <property type="term" value="F:ATP binding"/>
    <property type="evidence" value="ECO:0007669"/>
    <property type="project" value="UniProtKB-UniRule"/>
</dbReference>
<gene>
    <name evidence="13" type="primary">At4g00330_1</name>
    <name evidence="13" type="ORF">g.89131</name>
</gene>
<dbReference type="InterPro" id="IPR011009">
    <property type="entry name" value="Kinase-like_dom_sf"/>
</dbReference>
<evidence type="ECO:0000256" key="7">
    <source>
        <dbReference type="ARBA" id="ARBA00047899"/>
    </source>
</evidence>
<keyword evidence="3" id="KW-0808">Transferase</keyword>
<comment type="catalytic activity">
    <reaction evidence="8">
        <text>L-seryl-[protein] + ATP = O-phospho-L-seryl-[protein] + ADP + H(+)</text>
        <dbReference type="Rhea" id="RHEA:17989"/>
        <dbReference type="Rhea" id="RHEA-COMP:9863"/>
        <dbReference type="Rhea" id="RHEA-COMP:11604"/>
        <dbReference type="ChEBI" id="CHEBI:15378"/>
        <dbReference type="ChEBI" id="CHEBI:29999"/>
        <dbReference type="ChEBI" id="CHEBI:30616"/>
        <dbReference type="ChEBI" id="CHEBI:83421"/>
        <dbReference type="ChEBI" id="CHEBI:456216"/>
        <dbReference type="EC" id="2.7.11.1"/>
    </reaction>
</comment>
<protein>
    <recommendedName>
        <fullName evidence="1">non-specific serine/threonine protein kinase</fullName>
        <ecNumber evidence="1">2.7.11.1</ecNumber>
    </recommendedName>
</protein>
<dbReference type="SMART" id="SM00220">
    <property type="entry name" value="S_TKc"/>
    <property type="match status" value="1"/>
</dbReference>
<evidence type="ECO:0000256" key="1">
    <source>
        <dbReference type="ARBA" id="ARBA00012513"/>
    </source>
</evidence>
<dbReference type="AlphaFoldDB" id="A0A1D1YAV2"/>
<dbReference type="GO" id="GO:0004674">
    <property type="term" value="F:protein serine/threonine kinase activity"/>
    <property type="evidence" value="ECO:0007669"/>
    <property type="project" value="UniProtKB-KW"/>
</dbReference>
<dbReference type="EC" id="2.7.11.1" evidence="1"/>
<dbReference type="EMBL" id="GDJX01016165">
    <property type="protein sequence ID" value="JAT51771.1"/>
    <property type="molecule type" value="Transcribed_RNA"/>
</dbReference>
<reference evidence="13" key="1">
    <citation type="submission" date="2015-07" db="EMBL/GenBank/DDBJ databases">
        <title>Transcriptome Assembly of Anthurium amnicola.</title>
        <authorList>
            <person name="Suzuki J."/>
        </authorList>
    </citation>
    <scope>NUCLEOTIDE SEQUENCE</scope>
</reference>
<evidence type="ECO:0000256" key="8">
    <source>
        <dbReference type="ARBA" id="ARBA00048679"/>
    </source>
</evidence>
<dbReference type="FunFam" id="3.30.200.20:FF:000466">
    <property type="entry name" value="Putative LRR receptor-like serine/threonine-protein kinase"/>
    <property type="match status" value="1"/>
</dbReference>
<feature type="signal peptide" evidence="11">
    <location>
        <begin position="1"/>
        <end position="25"/>
    </location>
</feature>
<keyword evidence="6 9" id="KW-0067">ATP-binding</keyword>
<dbReference type="Pfam" id="PF07714">
    <property type="entry name" value="PK_Tyr_Ser-Thr"/>
    <property type="match status" value="1"/>
</dbReference>
<evidence type="ECO:0000256" key="4">
    <source>
        <dbReference type="ARBA" id="ARBA00022741"/>
    </source>
</evidence>
<dbReference type="Gene3D" id="1.10.510.10">
    <property type="entry name" value="Transferase(Phosphotransferase) domain 1"/>
    <property type="match status" value="1"/>
</dbReference>
<dbReference type="Gene3D" id="3.30.200.20">
    <property type="entry name" value="Phosphorylase Kinase, domain 1"/>
    <property type="match status" value="1"/>
</dbReference>
<feature type="region of interest" description="Disordered" evidence="10">
    <location>
        <begin position="188"/>
        <end position="214"/>
    </location>
</feature>
<dbReference type="PROSITE" id="PS00107">
    <property type="entry name" value="PROTEIN_KINASE_ATP"/>
    <property type="match status" value="1"/>
</dbReference>
<name>A0A1D1YAV2_9ARAE</name>